<feature type="repeat" description="TPR" evidence="4">
    <location>
        <begin position="115"/>
        <end position="148"/>
    </location>
</feature>
<gene>
    <name evidence="7" type="ORF">HOLleu_14750</name>
</gene>
<dbReference type="GO" id="GO:0051879">
    <property type="term" value="F:Hsp90 protein binding"/>
    <property type="evidence" value="ECO:0007669"/>
    <property type="project" value="InterPro"/>
</dbReference>
<evidence type="ECO:0000256" key="2">
    <source>
        <dbReference type="ARBA" id="ARBA00022803"/>
    </source>
</evidence>
<name>A0A9Q1HCR2_HOLLE</name>
<feature type="chain" id="PRO_5040282521" evidence="5">
    <location>
        <begin position="17"/>
        <end position="391"/>
    </location>
</feature>
<dbReference type="OrthoDB" id="420195at2759"/>
<keyword evidence="5" id="KW-0732">Signal</keyword>
<dbReference type="InterPro" id="IPR044059">
    <property type="entry name" value="Csn1/TTC4_wheel"/>
</dbReference>
<reference evidence="7" key="1">
    <citation type="submission" date="2021-10" db="EMBL/GenBank/DDBJ databases">
        <title>Tropical sea cucumber genome reveals ecological adaptation and Cuvierian tubules defense mechanism.</title>
        <authorList>
            <person name="Chen T."/>
        </authorList>
    </citation>
    <scope>NUCLEOTIDE SEQUENCE</scope>
    <source>
        <strain evidence="7">Nanhai2018</strain>
        <tissue evidence="7">Muscle</tissue>
    </source>
</reference>
<evidence type="ECO:0000313" key="8">
    <source>
        <dbReference type="Proteomes" id="UP001152320"/>
    </source>
</evidence>
<comment type="similarity">
    <text evidence="3">Belongs to the TTC4 family.</text>
</comment>
<dbReference type="Gene3D" id="1.25.40.10">
    <property type="entry name" value="Tetratricopeptide repeat domain"/>
    <property type="match status" value="1"/>
</dbReference>
<dbReference type="CDD" id="cd21380">
    <property type="entry name" value="CTWD_Cns1"/>
    <property type="match status" value="1"/>
</dbReference>
<evidence type="ECO:0000256" key="4">
    <source>
        <dbReference type="PROSITE-ProRule" id="PRU00339"/>
    </source>
</evidence>
<dbReference type="GO" id="GO:0006457">
    <property type="term" value="P:protein folding"/>
    <property type="evidence" value="ECO:0007669"/>
    <property type="project" value="TreeGrafter"/>
</dbReference>
<dbReference type="Proteomes" id="UP001152320">
    <property type="component" value="Chromosome 6"/>
</dbReference>
<dbReference type="InterPro" id="IPR019734">
    <property type="entry name" value="TPR_rpt"/>
</dbReference>
<dbReference type="SUPFAM" id="SSF48452">
    <property type="entry name" value="TPR-like"/>
    <property type="match status" value="1"/>
</dbReference>
<dbReference type="InterPro" id="IPR011990">
    <property type="entry name" value="TPR-like_helical_dom_sf"/>
</dbReference>
<feature type="domain" description="Cns1/TTC4 wheel" evidence="6">
    <location>
        <begin position="274"/>
        <end position="387"/>
    </location>
</feature>
<comment type="caution">
    <text evidence="7">The sequence shown here is derived from an EMBL/GenBank/DDBJ whole genome shotgun (WGS) entry which is preliminary data.</text>
</comment>
<protein>
    <submittedName>
        <fullName evidence="7">Tetratricopeptide repeat protein 4</fullName>
    </submittedName>
</protein>
<dbReference type="EMBL" id="JAIZAY010000006">
    <property type="protein sequence ID" value="KAJ8040456.1"/>
    <property type="molecule type" value="Genomic_DNA"/>
</dbReference>
<evidence type="ECO:0000259" key="6">
    <source>
        <dbReference type="Pfam" id="PF18972"/>
    </source>
</evidence>
<proteinExistence type="inferred from homology"/>
<feature type="signal peptide" evidence="5">
    <location>
        <begin position="1"/>
        <end position="16"/>
    </location>
</feature>
<sequence>MRVGIVKFCCLACTQALVFLVKESGRMLSKIVLFIEELERNAFFMTKAPTEEDIEASPTLSAMQALKYQEDDPEELAMEHKEDGNHHFKKKLYKFAIKSYTEGLKQKCENAELKAILYTNRAASHFHIENYASSLEDAKQALKLKPDHLKAIYRCVDCCMKLSRYSEVIQHCDNGLKIFPEDKKLLEKRAFAVKEKKAQERDERKRKLQEKRIKAEQEKLLAAVKERNIQLRLSPALDDSKNKLANSTSGSLTDDDILKSLGLDSISKNHVILDESGTLNWPVRFLYPECNQSDLISAFNENSRFSDHFKVMFDPDEDIPWDETKAYTLDNLEIYFEDYDRSKLVKFNPDKTLREILQDKRCHVYHGAPSFLVLSRATPFRDEYLKQYGGN</sequence>
<evidence type="ECO:0000256" key="5">
    <source>
        <dbReference type="SAM" id="SignalP"/>
    </source>
</evidence>
<dbReference type="PROSITE" id="PS50005">
    <property type="entry name" value="TPR"/>
    <property type="match status" value="1"/>
</dbReference>
<keyword evidence="1" id="KW-0677">Repeat</keyword>
<evidence type="ECO:0000256" key="1">
    <source>
        <dbReference type="ARBA" id="ARBA00022737"/>
    </source>
</evidence>
<dbReference type="PANTHER" id="PTHR46035:SF1">
    <property type="entry name" value="TETRATRICOPEPTIDE REPEAT PROTEIN 4"/>
    <property type="match status" value="1"/>
</dbReference>
<dbReference type="GO" id="GO:0005829">
    <property type="term" value="C:cytosol"/>
    <property type="evidence" value="ECO:0007669"/>
    <property type="project" value="TreeGrafter"/>
</dbReference>
<keyword evidence="2 4" id="KW-0802">TPR repeat</keyword>
<accession>A0A9Q1HCR2</accession>
<evidence type="ECO:0000256" key="3">
    <source>
        <dbReference type="ARBA" id="ARBA00023602"/>
    </source>
</evidence>
<dbReference type="AlphaFoldDB" id="A0A9Q1HCR2"/>
<keyword evidence="8" id="KW-1185">Reference proteome</keyword>
<organism evidence="7 8">
    <name type="scientific">Holothuria leucospilota</name>
    <name type="common">Black long sea cucumber</name>
    <name type="synonym">Mertensiothuria leucospilota</name>
    <dbReference type="NCBI Taxonomy" id="206669"/>
    <lineage>
        <taxon>Eukaryota</taxon>
        <taxon>Metazoa</taxon>
        <taxon>Echinodermata</taxon>
        <taxon>Eleutherozoa</taxon>
        <taxon>Echinozoa</taxon>
        <taxon>Holothuroidea</taxon>
        <taxon>Aspidochirotacea</taxon>
        <taxon>Aspidochirotida</taxon>
        <taxon>Holothuriidae</taxon>
        <taxon>Holothuria</taxon>
    </lineage>
</organism>
<dbReference type="GO" id="GO:0005634">
    <property type="term" value="C:nucleus"/>
    <property type="evidence" value="ECO:0007669"/>
    <property type="project" value="TreeGrafter"/>
</dbReference>
<dbReference type="SMART" id="SM00028">
    <property type="entry name" value="TPR"/>
    <property type="match status" value="3"/>
</dbReference>
<dbReference type="PANTHER" id="PTHR46035">
    <property type="entry name" value="TETRATRICOPEPTIDE REPEAT PROTEIN 4"/>
    <property type="match status" value="1"/>
</dbReference>
<dbReference type="Pfam" id="PF18972">
    <property type="entry name" value="Wheel"/>
    <property type="match status" value="1"/>
</dbReference>
<evidence type="ECO:0000313" key="7">
    <source>
        <dbReference type="EMBL" id="KAJ8040456.1"/>
    </source>
</evidence>
<dbReference type="GO" id="GO:0030544">
    <property type="term" value="F:Hsp70 protein binding"/>
    <property type="evidence" value="ECO:0007669"/>
    <property type="project" value="TreeGrafter"/>
</dbReference>